<dbReference type="RefSeq" id="WP_105050961.1">
    <property type="nucleotide sequence ID" value="NZ_BMYG01000004.1"/>
</dbReference>
<evidence type="ECO:0000313" key="7">
    <source>
        <dbReference type="Proteomes" id="UP000239007"/>
    </source>
</evidence>
<comment type="caution">
    <text evidence="6">The sequence shown here is derived from an EMBL/GenBank/DDBJ whole genome shotgun (WGS) entry which is preliminary data.</text>
</comment>
<evidence type="ECO:0000256" key="1">
    <source>
        <dbReference type="ARBA" id="ARBA00001947"/>
    </source>
</evidence>
<dbReference type="GO" id="GO:0046103">
    <property type="term" value="P:inosine biosynthetic process"/>
    <property type="evidence" value="ECO:0007669"/>
    <property type="project" value="TreeGrafter"/>
</dbReference>
<dbReference type="InterPro" id="IPR006330">
    <property type="entry name" value="Ado/ade_deaminase"/>
</dbReference>
<dbReference type="SUPFAM" id="SSF51556">
    <property type="entry name" value="Metallo-dependent hydrolases"/>
    <property type="match status" value="1"/>
</dbReference>
<keyword evidence="3" id="KW-0378">Hydrolase</keyword>
<organism evidence="6 7">
    <name type="scientific">Psychrosphaera saromensis</name>
    <dbReference type="NCBI Taxonomy" id="716813"/>
    <lineage>
        <taxon>Bacteria</taxon>
        <taxon>Pseudomonadati</taxon>
        <taxon>Pseudomonadota</taxon>
        <taxon>Gammaproteobacteria</taxon>
        <taxon>Alteromonadales</taxon>
        <taxon>Pseudoalteromonadaceae</taxon>
        <taxon>Psychrosphaera</taxon>
    </lineage>
</organism>
<feature type="signal peptide" evidence="4">
    <location>
        <begin position="1"/>
        <end position="27"/>
    </location>
</feature>
<dbReference type="GO" id="GO:0004000">
    <property type="term" value="F:adenosine deaminase activity"/>
    <property type="evidence" value="ECO:0007669"/>
    <property type="project" value="TreeGrafter"/>
</dbReference>
<evidence type="ECO:0000259" key="5">
    <source>
        <dbReference type="Pfam" id="PF00962"/>
    </source>
</evidence>
<dbReference type="GO" id="GO:0006154">
    <property type="term" value="P:adenosine catabolic process"/>
    <property type="evidence" value="ECO:0007669"/>
    <property type="project" value="TreeGrafter"/>
</dbReference>
<keyword evidence="2" id="KW-0479">Metal-binding</keyword>
<evidence type="ECO:0000256" key="2">
    <source>
        <dbReference type="ARBA" id="ARBA00022723"/>
    </source>
</evidence>
<accession>A0A2S7UTA3</accession>
<comment type="cofactor">
    <cofactor evidence="1">
        <name>Zn(2+)</name>
        <dbReference type="ChEBI" id="CHEBI:29105"/>
    </cofactor>
</comment>
<dbReference type="InterPro" id="IPR001365">
    <property type="entry name" value="A_deaminase_dom"/>
</dbReference>
<sequence length="491" mass="56701">MFSSLKYFTSLALVASSLIFCQSFAVAATSGELSEKKQTNANWFNKFKQQASDKQLYDFLYNMPKGADLHHHASGSNFPRWWYELATNTQLNGGYRYYTKTKLTLCQGYGQNTFGYGSPTLTFVNISEYTYEKLSACEQKNYKEISKLTNAEKKAWEQSIWLDKDYEGRDEFFQTHWQRLNELSDNPYIAAELLVRNMQAFANEGVIYLESQFNVAGFITPKGKPQSQEKALTILKQRLAQDDAKQTGVEVKLIYQLLRFTPNAEQQLTDIYKFVDQNRDMYVGINMVGREDNGKGHPLRFLATLRELRQQYPAIALTIHAGEVDEPNFHIRDTLLLGADRIGHGVNLLGDPQTLLLMRHNHYLIEINLVSNLLLEYVDEFKQHPFPEYLRTGIPVALSTDDRGMFHSNLTDEFFIAVKTFNLSWQEVLTLSNNSLKYSFLDPQTKQAMLDKYQQNMKTFEQNFKQSGASSLQKPAVLNQFIRRQYPQLTH</sequence>
<dbReference type="PANTHER" id="PTHR11409">
    <property type="entry name" value="ADENOSINE DEAMINASE"/>
    <property type="match status" value="1"/>
</dbReference>
<feature type="chain" id="PRO_5015435209" evidence="4">
    <location>
        <begin position="28"/>
        <end position="491"/>
    </location>
</feature>
<dbReference type="OrthoDB" id="105475at2"/>
<dbReference type="Gene3D" id="3.20.20.140">
    <property type="entry name" value="Metal-dependent hydrolases"/>
    <property type="match status" value="1"/>
</dbReference>
<dbReference type="AlphaFoldDB" id="A0A2S7UTA3"/>
<dbReference type="InterPro" id="IPR032466">
    <property type="entry name" value="Metal_Hydrolase"/>
</dbReference>
<proteinExistence type="predicted"/>
<reference evidence="6 7" key="1">
    <citation type="submission" date="2016-12" db="EMBL/GenBank/DDBJ databases">
        <title>Diversity of luminous bacteria.</title>
        <authorList>
            <person name="Yoshizawa S."/>
            <person name="Kogure K."/>
        </authorList>
    </citation>
    <scope>NUCLEOTIDE SEQUENCE [LARGE SCALE GENOMIC DNA]</scope>
    <source>
        <strain evidence="6 7">SA4-48</strain>
    </source>
</reference>
<name>A0A2S7UTA3_9GAMM</name>
<feature type="domain" description="Adenosine deaminase" evidence="5">
    <location>
        <begin position="183"/>
        <end position="453"/>
    </location>
</feature>
<dbReference type="Proteomes" id="UP000239007">
    <property type="component" value="Unassembled WGS sequence"/>
</dbReference>
<dbReference type="Pfam" id="PF00962">
    <property type="entry name" value="A_deaminase"/>
    <property type="match status" value="1"/>
</dbReference>
<dbReference type="GO" id="GO:0046872">
    <property type="term" value="F:metal ion binding"/>
    <property type="evidence" value="ECO:0007669"/>
    <property type="project" value="UniProtKB-KW"/>
</dbReference>
<dbReference type="EMBL" id="MSCH01000003">
    <property type="protein sequence ID" value="PQJ52500.1"/>
    <property type="molecule type" value="Genomic_DNA"/>
</dbReference>
<keyword evidence="4" id="KW-0732">Signal</keyword>
<gene>
    <name evidence="6" type="ORF">BTO11_01780</name>
</gene>
<dbReference type="PANTHER" id="PTHR11409:SF39">
    <property type="entry name" value="ADENOSINE DEAMINASE 2"/>
    <property type="match status" value="1"/>
</dbReference>
<evidence type="ECO:0000256" key="3">
    <source>
        <dbReference type="ARBA" id="ARBA00022801"/>
    </source>
</evidence>
<keyword evidence="7" id="KW-1185">Reference proteome</keyword>
<evidence type="ECO:0000313" key="6">
    <source>
        <dbReference type="EMBL" id="PQJ52500.1"/>
    </source>
</evidence>
<protein>
    <submittedName>
        <fullName evidence="6">Adenosine deaminase</fullName>
    </submittedName>
</protein>
<evidence type="ECO:0000256" key="4">
    <source>
        <dbReference type="SAM" id="SignalP"/>
    </source>
</evidence>